<feature type="transmembrane region" description="Helical" evidence="1">
    <location>
        <begin position="111"/>
        <end position="131"/>
    </location>
</feature>
<keyword evidence="1" id="KW-0472">Membrane</keyword>
<protein>
    <submittedName>
        <fullName evidence="2">Glucosyltransferase domain-containing protein</fullName>
    </submittedName>
</protein>
<keyword evidence="1" id="KW-1133">Transmembrane helix</keyword>
<feature type="transmembrane region" description="Helical" evidence="1">
    <location>
        <begin position="180"/>
        <end position="196"/>
    </location>
</feature>
<gene>
    <name evidence="2" type="ORF">IAA67_02960</name>
</gene>
<dbReference type="Proteomes" id="UP000886874">
    <property type="component" value="Unassembled WGS sequence"/>
</dbReference>
<sequence length="516" mass="55522">MDHKLPAPDQTLRRLWTRTPGYVRLTCAAALVLGLAAHLFMFTNKLPNHDDVGHLFSATYGTASGRWLLPLILRLDGNYSMPWLIGLLALLCLAGAAALTVTLLGIRRPVACVLTAGLLTAFPATAATFSYMFTADAYFFGLFLAALGAYWTVRFPRAGIPAGAAAITCSLGIYQSYFPVAAALLVGSLLLETLAGRRTCRSLILEGLRRVLVLGLAMGVYLVLVRLTTREVGLVDYMGLSAMGQLALRDIPGLVLRCYTAYIDVLLRNTDGYTFSFVKYLLLLAGAVAAFLLIRLLVRQRLGVSRTLLALGLTLLYPLAANLIYLMSGGAEVHSLMFYGSVYLLLLPLALLEAAGPRETSWTAAAGWVLAASLAVTTYSYIVADNRAYLKLDVALEQCAAYSNRLLGAVEQCEGYESGMPIVLLGSGAYTDDLNPTPALSDISLTGVLSLADFRTSYTYDYFLRYYLGYAGPVYLDGSEAAAALDPAQTEALTVYPRQGSIAILDGMAVVKLSEP</sequence>
<feature type="transmembrane region" description="Helical" evidence="1">
    <location>
        <begin position="333"/>
        <end position="352"/>
    </location>
</feature>
<dbReference type="AlphaFoldDB" id="A0A9D0Z5B5"/>
<dbReference type="InterPro" id="IPR025686">
    <property type="entry name" value="Glucos_trans_II"/>
</dbReference>
<feature type="transmembrane region" description="Helical" evidence="1">
    <location>
        <begin position="277"/>
        <end position="296"/>
    </location>
</feature>
<feature type="transmembrane region" description="Helical" evidence="1">
    <location>
        <begin position="83"/>
        <end position="104"/>
    </location>
</feature>
<accession>A0A9D0Z5B5</accession>
<keyword evidence="1" id="KW-0812">Transmembrane</keyword>
<reference evidence="2" key="2">
    <citation type="journal article" date="2021" name="PeerJ">
        <title>Extensive microbial diversity within the chicken gut microbiome revealed by metagenomics and culture.</title>
        <authorList>
            <person name="Gilroy R."/>
            <person name="Ravi A."/>
            <person name="Getino M."/>
            <person name="Pursley I."/>
            <person name="Horton D.L."/>
            <person name="Alikhan N.F."/>
            <person name="Baker D."/>
            <person name="Gharbi K."/>
            <person name="Hall N."/>
            <person name="Watson M."/>
            <person name="Adriaenssens E.M."/>
            <person name="Foster-Nyarko E."/>
            <person name="Jarju S."/>
            <person name="Secka A."/>
            <person name="Antonio M."/>
            <person name="Oren A."/>
            <person name="Chaudhuri R.R."/>
            <person name="La Ragione R."/>
            <person name="Hildebrand F."/>
            <person name="Pallen M.J."/>
        </authorList>
    </citation>
    <scope>NUCLEOTIDE SEQUENCE</scope>
    <source>
        <strain evidence="2">ChiSjej2B20-13462</strain>
    </source>
</reference>
<reference evidence="2" key="1">
    <citation type="submission" date="2020-10" db="EMBL/GenBank/DDBJ databases">
        <authorList>
            <person name="Gilroy R."/>
        </authorList>
    </citation>
    <scope>NUCLEOTIDE SEQUENCE</scope>
    <source>
        <strain evidence="2">ChiSjej2B20-13462</strain>
    </source>
</reference>
<name>A0A9D0Z5B5_9FIRM</name>
<feature type="transmembrane region" description="Helical" evidence="1">
    <location>
        <begin position="21"/>
        <end position="41"/>
    </location>
</feature>
<organism evidence="2 3">
    <name type="scientific">Candidatus Avoscillospira stercorigallinarum</name>
    <dbReference type="NCBI Taxonomy" id="2840708"/>
    <lineage>
        <taxon>Bacteria</taxon>
        <taxon>Bacillati</taxon>
        <taxon>Bacillota</taxon>
        <taxon>Clostridia</taxon>
        <taxon>Eubacteriales</taxon>
        <taxon>Oscillospiraceae</taxon>
        <taxon>Oscillospiraceae incertae sedis</taxon>
        <taxon>Candidatus Avoscillospira</taxon>
    </lineage>
</organism>
<evidence type="ECO:0000313" key="3">
    <source>
        <dbReference type="Proteomes" id="UP000886874"/>
    </source>
</evidence>
<evidence type="ECO:0000313" key="2">
    <source>
        <dbReference type="EMBL" id="HIQ69278.1"/>
    </source>
</evidence>
<feature type="transmembrane region" description="Helical" evidence="1">
    <location>
        <begin position="208"/>
        <end position="228"/>
    </location>
</feature>
<comment type="caution">
    <text evidence="2">The sequence shown here is derived from an EMBL/GenBank/DDBJ whole genome shotgun (WGS) entry which is preliminary data.</text>
</comment>
<evidence type="ECO:0000256" key="1">
    <source>
        <dbReference type="SAM" id="Phobius"/>
    </source>
</evidence>
<dbReference type="Pfam" id="PF14264">
    <property type="entry name" value="Glucos_trans_II"/>
    <property type="match status" value="1"/>
</dbReference>
<proteinExistence type="predicted"/>
<feature type="transmembrane region" description="Helical" evidence="1">
    <location>
        <begin position="308"/>
        <end position="327"/>
    </location>
</feature>
<dbReference type="EMBL" id="DVFN01000046">
    <property type="protein sequence ID" value="HIQ69278.1"/>
    <property type="molecule type" value="Genomic_DNA"/>
</dbReference>
<feature type="transmembrane region" description="Helical" evidence="1">
    <location>
        <begin position="364"/>
        <end position="382"/>
    </location>
</feature>